<comment type="caution">
    <text evidence="2">The sequence shown here is derived from an EMBL/GenBank/DDBJ whole genome shotgun (WGS) entry which is preliminary data.</text>
</comment>
<proteinExistence type="predicted"/>
<dbReference type="GeneID" id="93649204"/>
<dbReference type="SUPFAM" id="SSF53098">
    <property type="entry name" value="Ribonuclease H-like"/>
    <property type="match status" value="1"/>
</dbReference>
<dbReference type="InterPro" id="IPR002156">
    <property type="entry name" value="RNaseH_domain"/>
</dbReference>
<feature type="domain" description="RNase H type-1" evidence="1">
    <location>
        <begin position="1"/>
        <end position="184"/>
    </location>
</feature>
<evidence type="ECO:0000313" key="3">
    <source>
        <dbReference type="Proteomes" id="UP000669133"/>
    </source>
</evidence>
<organism evidence="2 3">
    <name type="scientific">Candida metapsilosis</name>
    <dbReference type="NCBI Taxonomy" id="273372"/>
    <lineage>
        <taxon>Eukaryota</taxon>
        <taxon>Fungi</taxon>
        <taxon>Dikarya</taxon>
        <taxon>Ascomycota</taxon>
        <taxon>Saccharomycotina</taxon>
        <taxon>Pichiomycetes</taxon>
        <taxon>Debaryomycetaceae</taxon>
        <taxon>Candida/Lodderomyces clade</taxon>
        <taxon>Candida</taxon>
    </lineage>
</organism>
<dbReference type="GO" id="GO:0004523">
    <property type="term" value="F:RNA-DNA hybrid ribonuclease activity"/>
    <property type="evidence" value="ECO:0007669"/>
    <property type="project" value="InterPro"/>
</dbReference>
<keyword evidence="3" id="KW-1185">Reference proteome</keyword>
<dbReference type="Proteomes" id="UP000669133">
    <property type="component" value="Unassembled WGS sequence"/>
</dbReference>
<evidence type="ECO:0000313" key="2">
    <source>
        <dbReference type="EMBL" id="KAG5421484.1"/>
    </source>
</evidence>
<dbReference type="PROSITE" id="PS50879">
    <property type="entry name" value="RNASE_H_1"/>
    <property type="match status" value="1"/>
</dbReference>
<dbReference type="Gene3D" id="3.30.420.10">
    <property type="entry name" value="Ribonuclease H-like superfamily/Ribonuclease H"/>
    <property type="match status" value="1"/>
</dbReference>
<name>A0A8H7ZJM2_9ASCO</name>
<reference evidence="2 3" key="1">
    <citation type="submission" date="2020-12" db="EMBL/GenBank/DDBJ databases">
        <title>Effect of drift, selection, and recombination on the evolution of hybrid genomes in Candida yeast pathogens.</title>
        <authorList>
            <person name="Mixao V."/>
            <person name="Ksiezopolska E."/>
            <person name="Saus E."/>
            <person name="Boekhout T."/>
            <person name="Gacser A."/>
            <person name="Gabaldon T."/>
        </authorList>
    </citation>
    <scope>NUCLEOTIDE SEQUENCE [LARGE SCALE GENOMIC DNA]</scope>
    <source>
        <strain evidence="2 3">BP57</strain>
    </source>
</reference>
<dbReference type="InterPro" id="IPR036397">
    <property type="entry name" value="RNaseH_sf"/>
</dbReference>
<gene>
    <name evidence="2" type="ORF">I9W82_000575</name>
</gene>
<accession>A0A8H7ZJM2</accession>
<dbReference type="InterPro" id="IPR012337">
    <property type="entry name" value="RNaseH-like_sf"/>
</dbReference>
<dbReference type="AlphaFoldDB" id="A0A8H7ZJM2"/>
<evidence type="ECO:0000259" key="1">
    <source>
        <dbReference type="PROSITE" id="PS50879"/>
    </source>
</evidence>
<dbReference type="RefSeq" id="XP_067550600.1">
    <property type="nucleotide sequence ID" value="XM_067694954.1"/>
</dbReference>
<dbReference type="GO" id="GO:0003676">
    <property type="term" value="F:nucleic acid binding"/>
    <property type="evidence" value="ECO:0007669"/>
    <property type="project" value="InterPro"/>
</dbReference>
<sequence>MVENVNVYVSGIFFNAPGRNDNRFGYAGVAISCPVYENFMNMNSEEPLSELENVETHMITPARAKLWSVIRGMEAILERFNRYGATRGMKYTLISDDLNAVKNILEWGPSYVKKYGSNIENWRNSRNGPVLDADLIQKGMELYKGCRYRVENYDLQEFELTYRPMNLDDFGPGLAHALAEQAANVEKRRAQGLDDYPESEDEYFFIDGATIGKPHWGNVYFKA</sequence>
<dbReference type="EMBL" id="JAEOAQ010000001">
    <property type="protein sequence ID" value="KAG5421484.1"/>
    <property type="molecule type" value="Genomic_DNA"/>
</dbReference>
<protein>
    <recommendedName>
        <fullName evidence="1">RNase H type-1 domain-containing protein</fullName>
    </recommendedName>
</protein>